<name>X1HA16_9ZZZZ</name>
<reference evidence="1" key="1">
    <citation type="journal article" date="2014" name="Front. Microbiol.">
        <title>High frequency of phylogenetically diverse reductive dehalogenase-homologous genes in deep subseafloor sedimentary metagenomes.</title>
        <authorList>
            <person name="Kawai M."/>
            <person name="Futagami T."/>
            <person name="Toyoda A."/>
            <person name="Takaki Y."/>
            <person name="Nishi S."/>
            <person name="Hori S."/>
            <person name="Arai W."/>
            <person name="Tsubouchi T."/>
            <person name="Morono Y."/>
            <person name="Uchiyama I."/>
            <person name="Ito T."/>
            <person name="Fujiyama A."/>
            <person name="Inagaki F."/>
            <person name="Takami H."/>
        </authorList>
    </citation>
    <scope>NUCLEOTIDE SEQUENCE</scope>
    <source>
        <strain evidence="1">Expedition CK06-06</strain>
    </source>
</reference>
<dbReference type="EMBL" id="BARU01025421">
    <property type="protein sequence ID" value="GAH66237.1"/>
    <property type="molecule type" value="Genomic_DNA"/>
</dbReference>
<accession>X1HA16</accession>
<comment type="caution">
    <text evidence="1">The sequence shown here is derived from an EMBL/GenBank/DDBJ whole genome shotgun (WGS) entry which is preliminary data.</text>
</comment>
<proteinExistence type="predicted"/>
<protein>
    <submittedName>
        <fullName evidence="1">Uncharacterized protein</fullName>
    </submittedName>
</protein>
<organism evidence="1">
    <name type="scientific">marine sediment metagenome</name>
    <dbReference type="NCBI Taxonomy" id="412755"/>
    <lineage>
        <taxon>unclassified sequences</taxon>
        <taxon>metagenomes</taxon>
        <taxon>ecological metagenomes</taxon>
    </lineage>
</organism>
<dbReference type="AlphaFoldDB" id="X1HA16"/>
<gene>
    <name evidence="1" type="ORF">S03H2_40961</name>
</gene>
<sequence length="91" mass="10468">MPINTIEFEKGSRETGILLLEFFRSNARVAYNPEELVKVLASMDRNLSAEEVERILLSLEYGGAVESKMIAGVPYYRYRKVLAFKPTRKPR</sequence>
<evidence type="ECO:0000313" key="1">
    <source>
        <dbReference type="EMBL" id="GAH66237.1"/>
    </source>
</evidence>